<evidence type="ECO:0000313" key="2">
    <source>
        <dbReference type="EMBL" id="MFD1782925.1"/>
    </source>
</evidence>
<accession>A0ABW4MYI7</accession>
<comment type="caution">
    <text evidence="2">The sequence shown here is derived from an EMBL/GenBank/DDBJ whole genome shotgun (WGS) entry which is preliminary data.</text>
</comment>
<sequence length="340" mass="37444">MKRLLLLVAAAVLFATSAEARDYRAPRTSFGQPDLQGIWTNTSTTFLQRPPNLKALELTEDEAAQQEARFLEFLANALGEELRDIDALPPVVKAVPNSDFLEMDLRLARIGGKPRSSWIVDPPDGRLPLTEAARKANAEAGRRVMGAFEGPEVRPPEERCLTAIGSPEGPPMLNAGFNGHYQIVQTPDHVAIHVEMNHDVRIVRLKDRSHPPPEVSVWMGDSVGWWEGDTLVVETTNLNPKARVNSMGGGFGYTPTTRIVERFTRTAKDQILYEFAVEDPATFTRPWRAQMPWRPAKGPIYEYACHEGNYSLANILAGARVQEAAGGTETAQSAAKAPVP</sequence>
<organism evidence="2 3">
    <name type="scientific">Phenylobacterium terrae</name>
    <dbReference type="NCBI Taxonomy" id="2665495"/>
    <lineage>
        <taxon>Bacteria</taxon>
        <taxon>Pseudomonadati</taxon>
        <taxon>Pseudomonadota</taxon>
        <taxon>Alphaproteobacteria</taxon>
        <taxon>Caulobacterales</taxon>
        <taxon>Caulobacteraceae</taxon>
        <taxon>Phenylobacterium</taxon>
    </lineage>
</organism>
<keyword evidence="3" id="KW-1185">Reference proteome</keyword>
<gene>
    <name evidence="2" type="ORF">ACFSC0_05930</name>
</gene>
<name>A0ABW4MYI7_9CAUL</name>
<dbReference type="Proteomes" id="UP001597237">
    <property type="component" value="Unassembled WGS sequence"/>
</dbReference>
<dbReference type="RefSeq" id="WP_377282548.1">
    <property type="nucleotide sequence ID" value="NZ_JBHRSI010000007.1"/>
</dbReference>
<keyword evidence="1" id="KW-0732">Signal</keyword>
<proteinExistence type="predicted"/>
<reference evidence="3" key="1">
    <citation type="journal article" date="2019" name="Int. J. Syst. Evol. Microbiol.">
        <title>The Global Catalogue of Microorganisms (GCM) 10K type strain sequencing project: providing services to taxonomists for standard genome sequencing and annotation.</title>
        <authorList>
            <consortium name="The Broad Institute Genomics Platform"/>
            <consortium name="The Broad Institute Genome Sequencing Center for Infectious Disease"/>
            <person name="Wu L."/>
            <person name="Ma J."/>
        </authorList>
    </citation>
    <scope>NUCLEOTIDE SEQUENCE [LARGE SCALE GENOMIC DNA]</scope>
    <source>
        <strain evidence="3">DFY28</strain>
    </source>
</reference>
<feature type="chain" id="PRO_5045654825" evidence="1">
    <location>
        <begin position="21"/>
        <end position="340"/>
    </location>
</feature>
<evidence type="ECO:0000256" key="1">
    <source>
        <dbReference type="SAM" id="SignalP"/>
    </source>
</evidence>
<evidence type="ECO:0000313" key="3">
    <source>
        <dbReference type="Proteomes" id="UP001597237"/>
    </source>
</evidence>
<dbReference type="EMBL" id="JBHUEY010000001">
    <property type="protein sequence ID" value="MFD1782925.1"/>
    <property type="molecule type" value="Genomic_DNA"/>
</dbReference>
<protein>
    <submittedName>
        <fullName evidence="2">Uncharacterized protein</fullName>
    </submittedName>
</protein>
<feature type="signal peptide" evidence="1">
    <location>
        <begin position="1"/>
        <end position="20"/>
    </location>
</feature>